<evidence type="ECO:0000313" key="2">
    <source>
        <dbReference type="Proteomes" id="UP001341840"/>
    </source>
</evidence>
<proteinExistence type="predicted"/>
<gene>
    <name evidence="1" type="ORF">PIB30_104247</name>
</gene>
<keyword evidence="2" id="KW-1185">Reference proteome</keyword>
<evidence type="ECO:0000313" key="1">
    <source>
        <dbReference type="EMBL" id="MED6190274.1"/>
    </source>
</evidence>
<dbReference type="Proteomes" id="UP001341840">
    <property type="component" value="Unassembled WGS sequence"/>
</dbReference>
<feature type="non-terminal residue" evidence="1">
    <location>
        <position position="1"/>
    </location>
</feature>
<protein>
    <submittedName>
        <fullName evidence="1">Uncharacterized protein</fullName>
    </submittedName>
</protein>
<sequence length="167" mass="18866">ITLFELSFRLFIDALVRHGPYHPLRLVVTSSTSPISSLETSSRASERQLFDQPCSLCRLFRDRWIRGLDQRLRSLHGFQSVCLLPSHSDFATCAIPICAPDPPGPTRSIQLNPIRPSCMTRLGSTRLGSTRPARPAWTDPVRPDRSNYLITFTFRLLSLVSNMVSRV</sequence>
<organism evidence="1 2">
    <name type="scientific">Stylosanthes scabra</name>
    <dbReference type="NCBI Taxonomy" id="79078"/>
    <lineage>
        <taxon>Eukaryota</taxon>
        <taxon>Viridiplantae</taxon>
        <taxon>Streptophyta</taxon>
        <taxon>Embryophyta</taxon>
        <taxon>Tracheophyta</taxon>
        <taxon>Spermatophyta</taxon>
        <taxon>Magnoliopsida</taxon>
        <taxon>eudicotyledons</taxon>
        <taxon>Gunneridae</taxon>
        <taxon>Pentapetalae</taxon>
        <taxon>rosids</taxon>
        <taxon>fabids</taxon>
        <taxon>Fabales</taxon>
        <taxon>Fabaceae</taxon>
        <taxon>Papilionoideae</taxon>
        <taxon>50 kb inversion clade</taxon>
        <taxon>dalbergioids sensu lato</taxon>
        <taxon>Dalbergieae</taxon>
        <taxon>Pterocarpus clade</taxon>
        <taxon>Stylosanthes</taxon>
    </lineage>
</organism>
<name>A0ABU6WY93_9FABA</name>
<dbReference type="EMBL" id="JASCZI010184797">
    <property type="protein sequence ID" value="MED6190274.1"/>
    <property type="molecule type" value="Genomic_DNA"/>
</dbReference>
<comment type="caution">
    <text evidence="1">The sequence shown here is derived from an EMBL/GenBank/DDBJ whole genome shotgun (WGS) entry which is preliminary data.</text>
</comment>
<reference evidence="1 2" key="1">
    <citation type="journal article" date="2023" name="Plants (Basel)">
        <title>Bridging the Gap: Combining Genomics and Transcriptomics Approaches to Understand Stylosanthes scabra, an Orphan Legume from the Brazilian Caatinga.</title>
        <authorList>
            <person name="Ferreira-Neto J.R.C."/>
            <person name="da Silva M.D."/>
            <person name="Binneck E."/>
            <person name="de Melo N.F."/>
            <person name="da Silva R.H."/>
            <person name="de Melo A.L.T.M."/>
            <person name="Pandolfi V."/>
            <person name="Bustamante F.O."/>
            <person name="Brasileiro-Vidal A.C."/>
            <person name="Benko-Iseppon A.M."/>
        </authorList>
    </citation>
    <scope>NUCLEOTIDE SEQUENCE [LARGE SCALE GENOMIC DNA]</scope>
    <source>
        <tissue evidence="1">Leaves</tissue>
    </source>
</reference>
<accession>A0ABU6WY93</accession>